<dbReference type="AlphaFoldDB" id="A0A1I3BDT7"/>
<dbReference type="EMBL" id="JACBZA010000001">
    <property type="protein sequence ID" value="NYH86754.1"/>
    <property type="molecule type" value="Genomic_DNA"/>
</dbReference>
<dbReference type="Gene3D" id="3.40.1620.10">
    <property type="entry name" value="YefM-like domain"/>
    <property type="match status" value="1"/>
</dbReference>
<dbReference type="InterPro" id="IPR036165">
    <property type="entry name" value="YefM-like_sf"/>
</dbReference>
<dbReference type="Proteomes" id="UP000533017">
    <property type="component" value="Unassembled WGS sequence"/>
</dbReference>
<dbReference type="PANTHER" id="PTHR33713">
    <property type="entry name" value="ANTITOXIN YAFN-RELATED"/>
    <property type="match status" value="1"/>
</dbReference>
<dbReference type="NCBIfam" id="TIGR01552">
    <property type="entry name" value="phd_fam"/>
    <property type="match status" value="1"/>
</dbReference>
<evidence type="ECO:0000313" key="6">
    <source>
        <dbReference type="Proteomes" id="UP000533017"/>
    </source>
</evidence>
<protein>
    <recommendedName>
        <fullName evidence="2">Antitoxin</fullName>
    </recommendedName>
</protein>
<comment type="similarity">
    <text evidence="1 2">Belongs to the phD/YefM antitoxin family.</text>
</comment>
<dbReference type="OrthoDB" id="9802003at2"/>
<dbReference type="STRING" id="504797.SAMN05421678_12368"/>
<evidence type="ECO:0000256" key="1">
    <source>
        <dbReference type="ARBA" id="ARBA00009981"/>
    </source>
</evidence>
<dbReference type="Proteomes" id="UP000199052">
    <property type="component" value="Unassembled WGS sequence"/>
</dbReference>
<dbReference type="InterPro" id="IPR006442">
    <property type="entry name" value="Antitoxin_Phd/YefM"/>
</dbReference>
<comment type="function">
    <text evidence="2">Antitoxin component of a type II toxin-antitoxin (TA) system.</text>
</comment>
<evidence type="ECO:0000313" key="5">
    <source>
        <dbReference type="Proteomes" id="UP000199052"/>
    </source>
</evidence>
<evidence type="ECO:0000313" key="3">
    <source>
        <dbReference type="EMBL" id="NYH86754.1"/>
    </source>
</evidence>
<dbReference type="SUPFAM" id="SSF143120">
    <property type="entry name" value="YefM-like"/>
    <property type="match status" value="1"/>
</dbReference>
<name>A0A1I3BDT7_9ACTN</name>
<keyword evidence="6" id="KW-1185">Reference proteome</keyword>
<accession>A0A1I3BDT7</accession>
<gene>
    <name evidence="3" type="ORF">FHR37_005605</name>
    <name evidence="4" type="ORF">SAMN05421678_12368</name>
</gene>
<sequence length="95" mass="10397">MSHGLPEPTPDASAEVVTITDARTRFGSLVRRAAHTRQRVIITDHGQAAAAIISAAELEDLEDRLAITQYQLEKANGTLRTVPHEQAKRRLGLSE</sequence>
<dbReference type="RefSeq" id="WP_092889734.1">
    <property type="nucleotide sequence ID" value="NZ_FOOI01000023.1"/>
</dbReference>
<dbReference type="Pfam" id="PF02604">
    <property type="entry name" value="PhdYeFM_antitox"/>
    <property type="match status" value="1"/>
</dbReference>
<dbReference type="PANTHER" id="PTHR33713:SF6">
    <property type="entry name" value="ANTITOXIN YEFM"/>
    <property type="match status" value="1"/>
</dbReference>
<reference evidence="4 5" key="1">
    <citation type="submission" date="2016-10" db="EMBL/GenBank/DDBJ databases">
        <authorList>
            <person name="de Groot N.N."/>
        </authorList>
    </citation>
    <scope>NUCLEOTIDE SEQUENCE [LARGE SCALE GENOMIC DNA]</scope>
    <source>
        <strain evidence="4 5">CPCC 202808</strain>
    </source>
</reference>
<dbReference type="EMBL" id="FOOI01000023">
    <property type="protein sequence ID" value="SFH60099.1"/>
    <property type="molecule type" value="Genomic_DNA"/>
</dbReference>
<dbReference type="InterPro" id="IPR051405">
    <property type="entry name" value="phD/YefM_antitoxin"/>
</dbReference>
<evidence type="ECO:0000256" key="2">
    <source>
        <dbReference type="RuleBase" id="RU362080"/>
    </source>
</evidence>
<reference evidence="3 6" key="2">
    <citation type="submission" date="2020-07" db="EMBL/GenBank/DDBJ databases">
        <title>Sequencing the genomes of 1000 actinobacteria strains.</title>
        <authorList>
            <person name="Klenk H.-P."/>
        </authorList>
    </citation>
    <scope>NUCLEOTIDE SEQUENCE [LARGE SCALE GENOMIC DNA]</scope>
    <source>
        <strain evidence="3 6">DSM 45117</strain>
    </source>
</reference>
<proteinExistence type="inferred from homology"/>
<evidence type="ECO:0000313" key="4">
    <source>
        <dbReference type="EMBL" id="SFH60099.1"/>
    </source>
</evidence>
<organism evidence="4 5">
    <name type="scientific">Actinopolymorpha cephalotaxi</name>
    <dbReference type="NCBI Taxonomy" id="504797"/>
    <lineage>
        <taxon>Bacteria</taxon>
        <taxon>Bacillati</taxon>
        <taxon>Actinomycetota</taxon>
        <taxon>Actinomycetes</taxon>
        <taxon>Propionibacteriales</taxon>
        <taxon>Actinopolymorphaceae</taxon>
        <taxon>Actinopolymorpha</taxon>
    </lineage>
</organism>